<evidence type="ECO:0000313" key="1">
    <source>
        <dbReference type="EMBL" id="MFC3712659.1"/>
    </source>
</evidence>
<proteinExistence type="predicted"/>
<protein>
    <recommendedName>
        <fullName evidence="3">Lipoprotein</fullName>
    </recommendedName>
</protein>
<accession>A0ABV7XBL4</accession>
<keyword evidence="2" id="KW-1185">Reference proteome</keyword>
<gene>
    <name evidence="1" type="ORF">ACFOMD_08760</name>
</gene>
<comment type="caution">
    <text evidence="1">The sequence shown here is derived from an EMBL/GenBank/DDBJ whole genome shotgun (WGS) entry which is preliminary data.</text>
</comment>
<evidence type="ECO:0000313" key="2">
    <source>
        <dbReference type="Proteomes" id="UP001595615"/>
    </source>
</evidence>
<evidence type="ECO:0008006" key="3">
    <source>
        <dbReference type="Google" id="ProtNLM"/>
    </source>
</evidence>
<sequence length="74" mass="8017">MKEALIIMAILGCADDNSQCQTVQRVTVPFETVADCRAAQPAVLEKLTMLDYPVIVADCQRSPVNQLADARPIG</sequence>
<dbReference type="RefSeq" id="WP_380859958.1">
    <property type="nucleotide sequence ID" value="NZ_JBHRXV010000006.1"/>
</dbReference>
<reference evidence="2" key="1">
    <citation type="journal article" date="2019" name="Int. J. Syst. Evol. Microbiol.">
        <title>The Global Catalogue of Microorganisms (GCM) 10K type strain sequencing project: providing services to taxonomists for standard genome sequencing and annotation.</title>
        <authorList>
            <consortium name="The Broad Institute Genomics Platform"/>
            <consortium name="The Broad Institute Genome Sequencing Center for Infectious Disease"/>
            <person name="Wu L."/>
            <person name="Ma J."/>
        </authorList>
    </citation>
    <scope>NUCLEOTIDE SEQUENCE [LARGE SCALE GENOMIC DNA]</scope>
    <source>
        <strain evidence="2">KCTC 42644</strain>
    </source>
</reference>
<dbReference type="EMBL" id="JBHRXV010000006">
    <property type="protein sequence ID" value="MFC3712659.1"/>
    <property type="molecule type" value="Genomic_DNA"/>
</dbReference>
<dbReference type="Proteomes" id="UP001595615">
    <property type="component" value="Unassembled WGS sequence"/>
</dbReference>
<name>A0ABV7XBL4_9SPHN</name>
<organism evidence="1 2">
    <name type="scientific">Sphingoaurantiacus capsulatus</name>
    <dbReference type="NCBI Taxonomy" id="1771310"/>
    <lineage>
        <taxon>Bacteria</taxon>
        <taxon>Pseudomonadati</taxon>
        <taxon>Pseudomonadota</taxon>
        <taxon>Alphaproteobacteria</taxon>
        <taxon>Sphingomonadales</taxon>
        <taxon>Sphingosinicellaceae</taxon>
        <taxon>Sphingoaurantiacus</taxon>
    </lineage>
</organism>